<dbReference type="SUPFAM" id="SSF56317">
    <property type="entry name" value="Carbon-nitrogen hydrolase"/>
    <property type="match status" value="1"/>
</dbReference>
<evidence type="ECO:0000256" key="1">
    <source>
        <dbReference type="ARBA" id="ARBA00022801"/>
    </source>
</evidence>
<evidence type="ECO:0000259" key="3">
    <source>
        <dbReference type="PROSITE" id="PS50263"/>
    </source>
</evidence>
<dbReference type="AlphaFoldDB" id="A0A0U1M567"/>
<dbReference type="InterPro" id="IPR036526">
    <property type="entry name" value="C-N_Hydrolase_sf"/>
</dbReference>
<gene>
    <name evidence="4" type="ORF">PISL3812_07758</name>
</gene>
<protein>
    <recommendedName>
        <fullName evidence="3">CN hydrolase domain-containing protein</fullName>
    </recommendedName>
</protein>
<dbReference type="STRING" id="28573.A0A0U1M567"/>
<reference evidence="4 5" key="1">
    <citation type="submission" date="2015-04" db="EMBL/GenBank/DDBJ databases">
        <authorList>
            <person name="Syromyatnikov M.Y."/>
            <person name="Popov V.N."/>
        </authorList>
    </citation>
    <scope>NUCLEOTIDE SEQUENCE [LARGE SCALE GENOMIC DNA]</scope>
    <source>
        <strain evidence="4">WF-38-12</strain>
    </source>
</reference>
<keyword evidence="2" id="KW-0732">Signal</keyword>
<dbReference type="Proteomes" id="UP000054383">
    <property type="component" value="Unassembled WGS sequence"/>
</dbReference>
<feature type="chain" id="PRO_5006711555" description="CN hydrolase domain-containing protein" evidence="2">
    <location>
        <begin position="17"/>
        <end position="344"/>
    </location>
</feature>
<dbReference type="InterPro" id="IPR050345">
    <property type="entry name" value="Aliph_Amidase/BUP"/>
</dbReference>
<dbReference type="Pfam" id="PF00795">
    <property type="entry name" value="CN_hydrolase"/>
    <property type="match status" value="1"/>
</dbReference>
<dbReference type="PANTHER" id="PTHR43674">
    <property type="entry name" value="NITRILASE C965.09-RELATED"/>
    <property type="match status" value="1"/>
</dbReference>
<name>A0A0U1M567_TALIS</name>
<dbReference type="InterPro" id="IPR003010">
    <property type="entry name" value="C-N_Hydrolase"/>
</dbReference>
<dbReference type="PROSITE" id="PS50263">
    <property type="entry name" value="CN_HYDROLASE"/>
    <property type="match status" value="1"/>
</dbReference>
<dbReference type="GO" id="GO:0016811">
    <property type="term" value="F:hydrolase activity, acting on carbon-nitrogen (but not peptide) bonds, in linear amides"/>
    <property type="evidence" value="ECO:0007669"/>
    <property type="project" value="TreeGrafter"/>
</dbReference>
<dbReference type="Gene3D" id="3.60.110.10">
    <property type="entry name" value="Carbon-nitrogen hydrolase"/>
    <property type="match status" value="1"/>
</dbReference>
<sequence length="344" mass="38388">MLVLAAMARILKIAAAQLGPVHRDTPREQTLERLINLLRSAAQRGAALVVFPELAFTTFFARHLFTNPTHLDAFFEHDPDISQSNVTGPLFAEAQRLRVDICVGYAEKTREGRTFNSAIYYSAKLSQVVTKYRKVHIPGTREPVPDKMATNHLEKRYFEPGDLGFRAFRVPGLISLSDSTQTTCSVEDPILGMLICNDRRWPEAWRCYGLQGVELVLCGYNTPGYNPHFWGTRETISPEKATSTTLAQHKLVMQANSYMNSCFSVAAGKAGIEDGRYDLIGGSCIVDPEGQILAQALTTDDEVVFAEIDLDACRQGKENIFNFAQHRMVETYQRIVDQVGVIPP</sequence>
<organism evidence="4 5">
    <name type="scientific">Talaromyces islandicus</name>
    <name type="common">Penicillium islandicum</name>
    <dbReference type="NCBI Taxonomy" id="28573"/>
    <lineage>
        <taxon>Eukaryota</taxon>
        <taxon>Fungi</taxon>
        <taxon>Dikarya</taxon>
        <taxon>Ascomycota</taxon>
        <taxon>Pezizomycotina</taxon>
        <taxon>Eurotiomycetes</taxon>
        <taxon>Eurotiomycetidae</taxon>
        <taxon>Eurotiales</taxon>
        <taxon>Trichocomaceae</taxon>
        <taxon>Talaromyces</taxon>
        <taxon>Talaromyces sect. Islandici</taxon>
    </lineage>
</organism>
<evidence type="ECO:0000256" key="2">
    <source>
        <dbReference type="SAM" id="SignalP"/>
    </source>
</evidence>
<keyword evidence="1" id="KW-0378">Hydrolase</keyword>
<feature type="signal peptide" evidence="2">
    <location>
        <begin position="1"/>
        <end position="16"/>
    </location>
</feature>
<evidence type="ECO:0000313" key="4">
    <source>
        <dbReference type="EMBL" id="CRG90713.1"/>
    </source>
</evidence>
<dbReference type="OrthoDB" id="412018at2759"/>
<keyword evidence="5" id="KW-1185">Reference proteome</keyword>
<dbReference type="PANTHER" id="PTHR43674:SF12">
    <property type="entry name" value="NITRILASE C965.09-RELATED"/>
    <property type="match status" value="1"/>
</dbReference>
<dbReference type="OMA" id="AYQNGTW"/>
<dbReference type="EMBL" id="CVMT01000008">
    <property type="protein sequence ID" value="CRG90713.1"/>
    <property type="molecule type" value="Genomic_DNA"/>
</dbReference>
<proteinExistence type="predicted"/>
<evidence type="ECO:0000313" key="5">
    <source>
        <dbReference type="Proteomes" id="UP000054383"/>
    </source>
</evidence>
<feature type="domain" description="CN hydrolase" evidence="3">
    <location>
        <begin position="11"/>
        <end position="310"/>
    </location>
</feature>
<accession>A0A0U1M567</accession>